<dbReference type="GO" id="GO:0016787">
    <property type="term" value="F:hydrolase activity"/>
    <property type="evidence" value="ECO:0007669"/>
    <property type="project" value="UniProtKB-KW"/>
</dbReference>
<dbReference type="Pfam" id="PF00561">
    <property type="entry name" value="Abhydrolase_1"/>
    <property type="match status" value="1"/>
</dbReference>
<sequence>MQRLAVYCATIAATFGAVPALAEVERKDFRINAAPDIELAIREVQNRGPKRNGPPIVLVHGARVPGIASFDLPVEGGSLAADLATRGYQVFIVDARGYGGSDRPGQDGPQEGRPLTHSNEVARDIDAVVEAIRDRTDSRQVSLLGWATGGHWAGMYASLFPEKVSHLVIYNALYGATSGHPTLGADSENADPNDRRRFNAAKFGAYRLNTAASLMPSWDKSIPADDKQSWRDPAVVEAYQHAALASDPIADGREPAAFRSPSGAMEDSFYLASGRQLWDAASITARVLIIRSENDFWSRPDDVKMLEGRLVNAARVRSVTIPDATHYVHLDRSERGRSQFIAEVVSFLSKSVSTASP</sequence>
<dbReference type="SUPFAM" id="SSF53474">
    <property type="entry name" value="alpha/beta-Hydrolases"/>
    <property type="match status" value="1"/>
</dbReference>
<reference evidence="3 4" key="1">
    <citation type="submission" date="2019-03" db="EMBL/GenBank/DDBJ databases">
        <title>Genomic Encyclopedia of Type Strains, Phase IV (KMG-V): Genome sequencing to study the core and pangenomes of soil and plant-associated prokaryotes.</title>
        <authorList>
            <person name="Whitman W."/>
        </authorList>
    </citation>
    <scope>NUCLEOTIDE SEQUENCE [LARGE SCALE GENOMIC DNA]</scope>
    <source>
        <strain evidence="3 4">Hc14</strain>
    </source>
</reference>
<gene>
    <name evidence="3" type="ORF">EV132_101531</name>
</gene>
<feature type="chain" id="PRO_5020593413" evidence="1">
    <location>
        <begin position="23"/>
        <end position="357"/>
    </location>
</feature>
<keyword evidence="3" id="KW-0378">Hydrolase</keyword>
<dbReference type="InterPro" id="IPR050266">
    <property type="entry name" value="AB_hydrolase_sf"/>
</dbReference>
<dbReference type="EMBL" id="SMBH01000001">
    <property type="protein sequence ID" value="TCU20464.1"/>
    <property type="molecule type" value="Genomic_DNA"/>
</dbReference>
<name>A0A4R3QHG7_RHISU</name>
<accession>A0A4R3QHG7</accession>
<proteinExistence type="predicted"/>
<organism evidence="3 4">
    <name type="scientific">Rhizobium sullae</name>
    <name type="common">Rhizobium hedysari</name>
    <dbReference type="NCBI Taxonomy" id="50338"/>
    <lineage>
        <taxon>Bacteria</taxon>
        <taxon>Pseudomonadati</taxon>
        <taxon>Pseudomonadota</taxon>
        <taxon>Alphaproteobacteria</taxon>
        <taxon>Hyphomicrobiales</taxon>
        <taxon>Rhizobiaceae</taxon>
        <taxon>Rhizobium/Agrobacterium group</taxon>
        <taxon>Rhizobium</taxon>
    </lineage>
</organism>
<dbReference type="GO" id="GO:0016020">
    <property type="term" value="C:membrane"/>
    <property type="evidence" value="ECO:0007669"/>
    <property type="project" value="TreeGrafter"/>
</dbReference>
<dbReference type="PANTHER" id="PTHR43798:SF33">
    <property type="entry name" value="HYDROLASE, PUTATIVE (AFU_ORTHOLOGUE AFUA_2G14860)-RELATED"/>
    <property type="match status" value="1"/>
</dbReference>
<dbReference type="Gene3D" id="3.40.50.1820">
    <property type="entry name" value="alpha/beta hydrolase"/>
    <property type="match status" value="1"/>
</dbReference>
<dbReference type="PANTHER" id="PTHR43798">
    <property type="entry name" value="MONOACYLGLYCEROL LIPASE"/>
    <property type="match status" value="1"/>
</dbReference>
<feature type="domain" description="AB hydrolase-1" evidence="2">
    <location>
        <begin position="54"/>
        <end position="332"/>
    </location>
</feature>
<evidence type="ECO:0000259" key="2">
    <source>
        <dbReference type="Pfam" id="PF00561"/>
    </source>
</evidence>
<dbReference type="RefSeq" id="WP_132558703.1">
    <property type="nucleotide sequence ID" value="NZ_SMBH01000001.1"/>
</dbReference>
<comment type="caution">
    <text evidence="3">The sequence shown here is derived from an EMBL/GenBank/DDBJ whole genome shotgun (WGS) entry which is preliminary data.</text>
</comment>
<dbReference type="InterPro" id="IPR029058">
    <property type="entry name" value="AB_hydrolase_fold"/>
</dbReference>
<feature type="signal peptide" evidence="1">
    <location>
        <begin position="1"/>
        <end position="22"/>
    </location>
</feature>
<dbReference type="AlphaFoldDB" id="A0A4R3QHG7"/>
<dbReference type="InterPro" id="IPR000073">
    <property type="entry name" value="AB_hydrolase_1"/>
</dbReference>
<protein>
    <submittedName>
        <fullName evidence="3">Alpha-beta hydrolase superfamily lysophospholipase</fullName>
    </submittedName>
</protein>
<evidence type="ECO:0000256" key="1">
    <source>
        <dbReference type="SAM" id="SignalP"/>
    </source>
</evidence>
<dbReference type="Proteomes" id="UP000294576">
    <property type="component" value="Unassembled WGS sequence"/>
</dbReference>
<evidence type="ECO:0000313" key="4">
    <source>
        <dbReference type="Proteomes" id="UP000294576"/>
    </source>
</evidence>
<evidence type="ECO:0000313" key="3">
    <source>
        <dbReference type="EMBL" id="TCU20464.1"/>
    </source>
</evidence>
<keyword evidence="1" id="KW-0732">Signal</keyword>